<evidence type="ECO:0000313" key="3">
    <source>
        <dbReference type="Proteomes" id="UP000019812"/>
    </source>
</evidence>
<sequence>MEFWLAAHTVQTTRIDALVCRHTLAGATRPALQPGELNGMLKGFMDLVFEHQGRYYVADYKSNWLGPDDAAYTPAAMGAAILHARYELQYVLYLLALHRLLQARLPDYDYERHVGGAVYVFLRGVHAPSQGLHCERPPRVLIEALDTLFACPRTKETP</sequence>
<dbReference type="Pfam" id="PF12705">
    <property type="entry name" value="PDDEXK_1"/>
    <property type="match status" value="1"/>
</dbReference>
<dbReference type="InterPro" id="IPR011604">
    <property type="entry name" value="PDDEXK-like_dom_sf"/>
</dbReference>
<dbReference type="Proteomes" id="UP000019812">
    <property type="component" value="Unassembled WGS sequence"/>
</dbReference>
<comment type="caution">
    <text evidence="2">The sequence shown here is derived from an EMBL/GenBank/DDBJ whole genome shotgun (WGS) entry which is preliminary data.</text>
</comment>
<dbReference type="AlphaFoldDB" id="A0A084XUR8"/>
<dbReference type="SUPFAM" id="SSF52980">
    <property type="entry name" value="Restriction endonuclease-like"/>
    <property type="match status" value="1"/>
</dbReference>
<dbReference type="CDD" id="cd22352">
    <property type="entry name" value="RecB_C-like"/>
    <property type="match status" value="1"/>
</dbReference>
<evidence type="ECO:0000259" key="1">
    <source>
        <dbReference type="Pfam" id="PF12705"/>
    </source>
</evidence>
<name>A0A084XUR8_9PROT</name>
<dbReference type="EMBL" id="JDSS02000048">
    <property type="protein sequence ID" value="KFB66212.1"/>
    <property type="molecule type" value="Genomic_DNA"/>
</dbReference>
<dbReference type="STRING" id="1457154.CAPSK01_004501"/>
<dbReference type="EC" id="3.1.11.5" evidence="2"/>
<proteinExistence type="predicted"/>
<dbReference type="InterPro" id="IPR011335">
    <property type="entry name" value="Restrct_endonuc-II-like"/>
</dbReference>
<evidence type="ECO:0000313" key="2">
    <source>
        <dbReference type="EMBL" id="KFB66212.1"/>
    </source>
</evidence>
<dbReference type="Gene3D" id="3.90.320.10">
    <property type="match status" value="1"/>
</dbReference>
<protein>
    <submittedName>
        <fullName evidence="2">Exodeoxyribonuclease V beta chain</fullName>
        <ecNumber evidence="2">3.1.11.5</ecNumber>
    </submittedName>
</protein>
<accession>A0A084XUR8</accession>
<reference evidence="2 3" key="1">
    <citation type="submission" date="2014-07" db="EMBL/GenBank/DDBJ databases">
        <title>Expanding our view of genomic diversity in Candidatus Accumulibacter clades.</title>
        <authorList>
            <person name="Skennerton C.T."/>
            <person name="Barr J.J."/>
            <person name="Slater F.R."/>
            <person name="Bond P.L."/>
            <person name="Tyson G.W."/>
        </authorList>
    </citation>
    <scope>NUCLEOTIDE SEQUENCE [LARGE SCALE GENOMIC DNA]</scope>
    <source>
        <strain evidence="3">SK-01</strain>
    </source>
</reference>
<gene>
    <name evidence="2" type="primary">recB</name>
    <name evidence="2" type="ORF">CAPSK01_004501</name>
</gene>
<keyword evidence="2" id="KW-0378">Hydrolase</keyword>
<dbReference type="InterPro" id="IPR038726">
    <property type="entry name" value="PDDEXK_AddAB-type"/>
</dbReference>
<dbReference type="GO" id="GO:0008854">
    <property type="term" value="F:exodeoxyribonuclease V activity"/>
    <property type="evidence" value="ECO:0007669"/>
    <property type="project" value="UniProtKB-EC"/>
</dbReference>
<feature type="domain" description="PD-(D/E)XK endonuclease-like" evidence="1">
    <location>
        <begin position="40"/>
        <end position="124"/>
    </location>
</feature>
<organism evidence="2 3">
    <name type="scientific">Candidatus Accumulibacter vicinus</name>
    <dbReference type="NCBI Taxonomy" id="2954382"/>
    <lineage>
        <taxon>Bacteria</taxon>
        <taxon>Pseudomonadati</taxon>
        <taxon>Pseudomonadota</taxon>
        <taxon>Betaproteobacteria</taxon>
        <taxon>Candidatus Accumulibacter</taxon>
    </lineage>
</organism>